<protein>
    <submittedName>
        <fullName evidence="8">Uncharacterized protein</fullName>
    </submittedName>
</protein>
<dbReference type="OrthoDB" id="6097796at2759"/>
<proteinExistence type="predicted"/>
<accession>A0A8B6CCG9</accession>
<dbReference type="AlphaFoldDB" id="A0A8B6CCG9"/>
<reference evidence="8" key="1">
    <citation type="submission" date="2018-11" db="EMBL/GenBank/DDBJ databases">
        <authorList>
            <person name="Alioto T."/>
            <person name="Alioto T."/>
        </authorList>
    </citation>
    <scope>NUCLEOTIDE SEQUENCE</scope>
</reference>
<dbReference type="GO" id="GO:0004888">
    <property type="term" value="F:transmembrane signaling receptor activity"/>
    <property type="evidence" value="ECO:0007669"/>
    <property type="project" value="InterPro"/>
</dbReference>
<sequence>SKSNIKQLYSDVFSNYQKSIAPNSDFSSPLNITVRIQLITITRFQEVDQTLDLAAGLSASWIDDDLSWNPSSYGNAQDIVVPSTDVWTPKFVLVNSVATYEPLGGGNENFAILENKGEVAIFVADVLSSKCTTNIYKFPFDSQTCYLEFYVSSMNSKRVTLNPASNPVGLSFFTPNSDWSLQSYDGETSVWNGYSFFTFTLTIQRSPLYYTVLVCVPTILFGLLNPMVFLLPIESGERIGYSITILLSYALFLSMVQSAIPATSNPMSLLLIIMIVTISISGIILALTIYISLLYHRNPNTKMNVFWRYIGTRRKTSTGVQPFTNDGAGENMKSCTETSPSWKDVCEGLDNIVMVISYSILFIINCAYFIVVLM</sequence>
<feature type="transmembrane region" description="Helical" evidence="5">
    <location>
        <begin position="268"/>
        <end position="293"/>
    </location>
</feature>
<dbReference type="Pfam" id="PF02932">
    <property type="entry name" value="Neur_chan_memb"/>
    <property type="match status" value="1"/>
</dbReference>
<feature type="transmembrane region" description="Helical" evidence="5">
    <location>
        <begin position="239"/>
        <end position="256"/>
    </location>
</feature>
<dbReference type="InterPro" id="IPR038050">
    <property type="entry name" value="Neuro_actylchol_rec"/>
</dbReference>
<evidence type="ECO:0000259" key="6">
    <source>
        <dbReference type="Pfam" id="PF02931"/>
    </source>
</evidence>
<dbReference type="InterPro" id="IPR006202">
    <property type="entry name" value="Neur_chan_lig-bd"/>
</dbReference>
<gene>
    <name evidence="8" type="ORF">MGAL_10B050047</name>
</gene>
<comment type="subcellular location">
    <subcellularLocation>
        <location evidence="1">Membrane</location>
        <topology evidence="1">Multi-pass membrane protein</topology>
    </subcellularLocation>
</comment>
<evidence type="ECO:0000259" key="7">
    <source>
        <dbReference type="Pfam" id="PF02932"/>
    </source>
</evidence>
<dbReference type="Gene3D" id="1.20.58.390">
    <property type="entry name" value="Neurotransmitter-gated ion-channel transmembrane domain"/>
    <property type="match status" value="1"/>
</dbReference>
<keyword evidence="4 5" id="KW-0472">Membrane</keyword>
<dbReference type="PRINTS" id="PR00252">
    <property type="entry name" value="NRIONCHANNEL"/>
</dbReference>
<dbReference type="CDD" id="cd18989">
    <property type="entry name" value="LGIC_ECD_cation"/>
    <property type="match status" value="1"/>
</dbReference>
<organism evidence="8 9">
    <name type="scientific">Mytilus galloprovincialis</name>
    <name type="common">Mediterranean mussel</name>
    <dbReference type="NCBI Taxonomy" id="29158"/>
    <lineage>
        <taxon>Eukaryota</taxon>
        <taxon>Metazoa</taxon>
        <taxon>Spiralia</taxon>
        <taxon>Lophotrochozoa</taxon>
        <taxon>Mollusca</taxon>
        <taxon>Bivalvia</taxon>
        <taxon>Autobranchia</taxon>
        <taxon>Pteriomorphia</taxon>
        <taxon>Mytilida</taxon>
        <taxon>Mytiloidea</taxon>
        <taxon>Mytilidae</taxon>
        <taxon>Mytilinae</taxon>
        <taxon>Mytilus</taxon>
    </lineage>
</organism>
<evidence type="ECO:0000256" key="1">
    <source>
        <dbReference type="ARBA" id="ARBA00004141"/>
    </source>
</evidence>
<dbReference type="Proteomes" id="UP000596742">
    <property type="component" value="Unassembled WGS sequence"/>
</dbReference>
<dbReference type="InterPro" id="IPR006029">
    <property type="entry name" value="Neurotrans-gated_channel_TM"/>
</dbReference>
<dbReference type="InterPro" id="IPR006201">
    <property type="entry name" value="Neur_channel"/>
</dbReference>
<evidence type="ECO:0000256" key="4">
    <source>
        <dbReference type="ARBA" id="ARBA00023136"/>
    </source>
</evidence>
<feature type="transmembrane region" description="Helical" evidence="5">
    <location>
        <begin position="352"/>
        <end position="373"/>
    </location>
</feature>
<dbReference type="Pfam" id="PF02931">
    <property type="entry name" value="Neur_chan_LBD"/>
    <property type="match status" value="1"/>
</dbReference>
<dbReference type="InterPro" id="IPR036734">
    <property type="entry name" value="Neur_chan_lig-bd_sf"/>
</dbReference>
<evidence type="ECO:0000313" key="8">
    <source>
        <dbReference type="EMBL" id="VDI02699.1"/>
    </source>
</evidence>
<evidence type="ECO:0000256" key="5">
    <source>
        <dbReference type="SAM" id="Phobius"/>
    </source>
</evidence>
<dbReference type="SUPFAM" id="SSF90112">
    <property type="entry name" value="Neurotransmitter-gated ion-channel transmembrane pore"/>
    <property type="match status" value="1"/>
</dbReference>
<keyword evidence="3 5" id="KW-1133">Transmembrane helix</keyword>
<evidence type="ECO:0000256" key="3">
    <source>
        <dbReference type="ARBA" id="ARBA00022989"/>
    </source>
</evidence>
<feature type="non-terminal residue" evidence="8">
    <location>
        <position position="1"/>
    </location>
</feature>
<dbReference type="Gene3D" id="2.70.170.10">
    <property type="entry name" value="Neurotransmitter-gated ion-channel ligand-binding domain"/>
    <property type="match status" value="1"/>
</dbReference>
<dbReference type="EMBL" id="UYJE01001515">
    <property type="protein sequence ID" value="VDI02699.1"/>
    <property type="molecule type" value="Genomic_DNA"/>
</dbReference>
<keyword evidence="9" id="KW-1185">Reference proteome</keyword>
<dbReference type="PANTHER" id="PTHR18945">
    <property type="entry name" value="NEUROTRANSMITTER GATED ION CHANNEL"/>
    <property type="match status" value="1"/>
</dbReference>
<dbReference type="GO" id="GO:0005230">
    <property type="term" value="F:extracellular ligand-gated monoatomic ion channel activity"/>
    <property type="evidence" value="ECO:0007669"/>
    <property type="project" value="InterPro"/>
</dbReference>
<dbReference type="InterPro" id="IPR036719">
    <property type="entry name" value="Neuro-gated_channel_TM_sf"/>
</dbReference>
<evidence type="ECO:0000313" key="9">
    <source>
        <dbReference type="Proteomes" id="UP000596742"/>
    </source>
</evidence>
<keyword evidence="2 5" id="KW-0812">Transmembrane</keyword>
<feature type="domain" description="Neurotransmitter-gated ion-channel ligand-binding" evidence="6">
    <location>
        <begin position="6"/>
        <end position="207"/>
    </location>
</feature>
<comment type="caution">
    <text evidence="8">The sequence shown here is derived from an EMBL/GenBank/DDBJ whole genome shotgun (WGS) entry which is preliminary data.</text>
</comment>
<dbReference type="FunFam" id="2.70.170.10:FF:000028">
    <property type="entry name" value="AcetylCholine Receptor"/>
    <property type="match status" value="1"/>
</dbReference>
<name>A0A8B6CCG9_MYTGA</name>
<dbReference type="GO" id="GO:0016020">
    <property type="term" value="C:membrane"/>
    <property type="evidence" value="ECO:0007669"/>
    <property type="project" value="UniProtKB-SubCell"/>
</dbReference>
<evidence type="ECO:0000256" key="2">
    <source>
        <dbReference type="ARBA" id="ARBA00022692"/>
    </source>
</evidence>
<dbReference type="CDD" id="cd19051">
    <property type="entry name" value="LGIC_TM_cation"/>
    <property type="match status" value="1"/>
</dbReference>
<feature type="transmembrane region" description="Helical" evidence="5">
    <location>
        <begin position="208"/>
        <end position="233"/>
    </location>
</feature>
<feature type="domain" description="Neurotransmitter-gated ion-channel transmembrane" evidence="7">
    <location>
        <begin position="216"/>
        <end position="304"/>
    </location>
</feature>
<dbReference type="SUPFAM" id="SSF63712">
    <property type="entry name" value="Nicotinic receptor ligand binding domain-like"/>
    <property type="match status" value="1"/>
</dbReference>